<dbReference type="STRING" id="28189.CCYN74_350003"/>
<keyword evidence="1" id="KW-0472">Membrane</keyword>
<name>A0A0B7H4Q8_9FLAO</name>
<dbReference type="PANTHER" id="PTHR37804:SF1">
    <property type="entry name" value="CDAA REGULATORY PROTEIN CDAR"/>
    <property type="match status" value="1"/>
</dbReference>
<dbReference type="PANTHER" id="PTHR37804">
    <property type="entry name" value="CDAA REGULATORY PROTEIN CDAR"/>
    <property type="match status" value="1"/>
</dbReference>
<evidence type="ECO:0000313" key="3">
    <source>
        <dbReference type="Proteomes" id="UP000038055"/>
    </source>
</evidence>
<protein>
    <recommendedName>
        <fullName evidence="4">YbbR-like protein</fullName>
    </recommendedName>
</protein>
<evidence type="ECO:0000256" key="1">
    <source>
        <dbReference type="SAM" id="Phobius"/>
    </source>
</evidence>
<sequence length="316" mass="36420">MIRSTKNEIRILLINRRTFKILICILLSVLLWVLIRLSKNLQREFSVDISITNVPENMFLKSSQTHQIKILAEGKGYALFKYYSGIQELSVDFNDLEHIEGKKYKLSTNIANKLNSSYSSELKIQNTYSDTIYVDLQKKYTKKIPVEVDLNADFQREYQLTEMIVQPDSVIVSGAKSVIDTLKTISISFPLQKNVKSSFEKSYHLKNTDCVKFDKNKIVVKAIVDKMSEQLIKIPVQLLNKPEGSQIKIFPTEVTILCSGDLNILKKITSDEITVIADYNNVQNNKYLPLTIRTKLKRVKLSFLNENKVDFLIRKI</sequence>
<proteinExistence type="predicted"/>
<dbReference type="Gene3D" id="2.170.120.40">
    <property type="entry name" value="YbbR-like domain"/>
    <property type="match status" value="1"/>
</dbReference>
<dbReference type="AlphaFoldDB" id="A0A0B7H4Q8"/>
<feature type="transmembrane region" description="Helical" evidence="1">
    <location>
        <begin position="21"/>
        <end position="38"/>
    </location>
</feature>
<evidence type="ECO:0000313" key="2">
    <source>
        <dbReference type="EMBL" id="CEN33519.1"/>
    </source>
</evidence>
<dbReference type="Proteomes" id="UP000038055">
    <property type="component" value="Unassembled WGS sequence"/>
</dbReference>
<keyword evidence="3" id="KW-1185">Reference proteome</keyword>
<accession>A0A0B7H4Q8</accession>
<dbReference type="InterPro" id="IPR053154">
    <property type="entry name" value="c-di-AMP_regulator"/>
</dbReference>
<evidence type="ECO:0008006" key="4">
    <source>
        <dbReference type="Google" id="ProtNLM"/>
    </source>
</evidence>
<dbReference type="Gene3D" id="2.170.120.30">
    <property type="match status" value="2"/>
</dbReference>
<gene>
    <name evidence="2" type="ORF">CCYN2B_170032</name>
</gene>
<keyword evidence="1" id="KW-0812">Transmembrane</keyword>
<organism evidence="2 3">
    <name type="scientific">Capnocytophaga cynodegmi</name>
    <dbReference type="NCBI Taxonomy" id="28189"/>
    <lineage>
        <taxon>Bacteria</taxon>
        <taxon>Pseudomonadati</taxon>
        <taxon>Bacteroidota</taxon>
        <taxon>Flavobacteriia</taxon>
        <taxon>Flavobacteriales</taxon>
        <taxon>Flavobacteriaceae</taxon>
        <taxon>Capnocytophaga</taxon>
    </lineage>
</organism>
<keyword evidence="1" id="KW-1133">Transmembrane helix</keyword>
<dbReference type="eggNOG" id="COG4856">
    <property type="taxonomic scope" value="Bacteria"/>
</dbReference>
<reference evidence="3" key="1">
    <citation type="submission" date="2015-01" db="EMBL/GenBank/DDBJ databases">
        <authorList>
            <person name="MANFREDI Pablo"/>
        </authorList>
    </citation>
    <scope>NUCLEOTIDE SEQUENCE [LARGE SCALE GENOMIC DNA]</scope>
    <source>
        <strain evidence="3">Ccyn2B</strain>
    </source>
</reference>
<dbReference type="EMBL" id="CDOD01000009">
    <property type="protein sequence ID" value="CEN33519.1"/>
    <property type="molecule type" value="Genomic_DNA"/>
</dbReference>